<name>A0A0H3ZP40_9GAMM</name>
<proteinExistence type="predicted"/>
<dbReference type="EMBL" id="KP795557">
    <property type="protein sequence ID" value="AKN37980.1"/>
    <property type="molecule type" value="Genomic_DNA"/>
</dbReference>
<accession>A0A0H3ZP40</accession>
<sequence>MCAPLCSATAERSDCHSAPCGVGRTGVSGRVKYSRRTRQAEKTLAVCDMLITLDTRPSRQPNSPVRSLVLLLDARVSVLRPNRSLSMAAQLIIMSFREHLLSMNSRSSTCFPNTLLSRNGWN</sequence>
<evidence type="ECO:0000313" key="1">
    <source>
        <dbReference type="EMBL" id="AKN37980.1"/>
    </source>
</evidence>
<dbReference type="AlphaFoldDB" id="A0A0H3ZP40"/>
<organism evidence="1">
    <name type="scientific">Enterovibrio norvegicus</name>
    <dbReference type="NCBI Taxonomy" id="188144"/>
    <lineage>
        <taxon>Bacteria</taxon>
        <taxon>Pseudomonadati</taxon>
        <taxon>Pseudomonadota</taxon>
        <taxon>Gammaproteobacteria</taxon>
        <taxon>Vibrionales</taxon>
        <taxon>Vibrionaceae</taxon>
        <taxon>Enterovibrio</taxon>
    </lineage>
</organism>
<reference evidence="1" key="1">
    <citation type="journal article" date="2015" name="MBio">
        <title>Eco-Evolutionary Dynamics of Episomes among Ecologically Cohesive Bacterial Populations.</title>
        <authorList>
            <person name="Xue H."/>
            <person name="Cordero O.X."/>
            <person name="Camas F.M."/>
            <person name="Trimble W."/>
            <person name="Meyer F."/>
            <person name="Guglielmini J."/>
            <person name="Rocha E.P."/>
            <person name="Polz M.F."/>
        </authorList>
    </citation>
    <scope>NUCLEOTIDE SEQUENCE</scope>
    <source>
        <strain evidence="1">FF_472</strain>
    </source>
</reference>
<protein>
    <submittedName>
        <fullName evidence="1">Uncharacterized protein</fullName>
    </submittedName>
</protein>